<evidence type="ECO:0000256" key="4">
    <source>
        <dbReference type="ARBA" id="ARBA00022741"/>
    </source>
</evidence>
<proteinExistence type="inferred from homology"/>
<dbReference type="InterPro" id="IPR008145">
    <property type="entry name" value="GK/Ca_channel_bsu"/>
</dbReference>
<dbReference type="AlphaFoldDB" id="A0A0G4GQ28"/>
<dbReference type="SUPFAM" id="SSF52540">
    <property type="entry name" value="P-loop containing nucleoside triphosphate hydrolases"/>
    <property type="match status" value="1"/>
</dbReference>
<dbReference type="PANTHER" id="PTHR23117:SF13">
    <property type="entry name" value="GUANYLATE KINASE"/>
    <property type="match status" value="1"/>
</dbReference>
<reference evidence="9 10" key="1">
    <citation type="submission" date="2014-11" db="EMBL/GenBank/DDBJ databases">
        <authorList>
            <person name="Zhu J."/>
            <person name="Qi W."/>
            <person name="Song R."/>
        </authorList>
    </citation>
    <scope>NUCLEOTIDE SEQUENCE [LARGE SCALE GENOMIC DNA]</scope>
</reference>
<evidence type="ECO:0000313" key="9">
    <source>
        <dbReference type="EMBL" id="CEM32487.1"/>
    </source>
</evidence>
<dbReference type="FunCoup" id="A0A0G4GQ28">
    <property type="interactions" value="214"/>
</dbReference>
<dbReference type="GO" id="GO:0005524">
    <property type="term" value="F:ATP binding"/>
    <property type="evidence" value="ECO:0007669"/>
    <property type="project" value="UniProtKB-KW"/>
</dbReference>
<keyword evidence="5" id="KW-0418">Kinase</keyword>
<dbReference type="PhylomeDB" id="A0A0G4GQ28"/>
<keyword evidence="4" id="KW-0547">Nucleotide-binding</keyword>
<keyword evidence="10" id="KW-1185">Reference proteome</keyword>
<dbReference type="GO" id="GO:0004385">
    <property type="term" value="F:GMP kinase activity"/>
    <property type="evidence" value="ECO:0007669"/>
    <property type="project" value="UniProtKB-EC"/>
</dbReference>
<dbReference type="Gene3D" id="3.40.50.300">
    <property type="entry name" value="P-loop containing nucleotide triphosphate hydrolases"/>
    <property type="match status" value="1"/>
</dbReference>
<dbReference type="OrthoDB" id="6334211at2759"/>
<comment type="similarity">
    <text evidence="1">Belongs to the guanylate kinase family.</text>
</comment>
<evidence type="ECO:0000256" key="7">
    <source>
        <dbReference type="SAM" id="MobiDB-lite"/>
    </source>
</evidence>
<feature type="region of interest" description="Disordered" evidence="7">
    <location>
        <begin position="1"/>
        <end position="36"/>
    </location>
</feature>
<protein>
    <recommendedName>
        <fullName evidence="2">guanylate kinase</fullName>
        <ecNumber evidence="2">2.7.4.8</ecNumber>
    </recommendedName>
</protein>
<keyword evidence="3" id="KW-0808">Transferase</keyword>
<sequence length="260" mass="28752">MRTDEVGCSSSPSTAEDACLPDGDSPSGRTDDGPPWPLIIAGPSGVGKGTLIERLMHSPYGPHIRKCVSHTTRKARPGEAHGREYFFVDKDQFMADVGRGVFLEHAEVHGNLYGTSIEAVGRVQREGKICLMEIDVQGVRQLKALPLGSRAHTVFVEPPDLVALEKRLRGRGTEEEEKVRTRLNNATGEMCRAHELGFDLFLVNDDFNRSYGELVATLAQWYPSVVRRHTSASGHEYDERKQLTVKDACKGRERSLSSGH</sequence>
<dbReference type="EMBL" id="CDMY01000757">
    <property type="protein sequence ID" value="CEM32487.1"/>
    <property type="molecule type" value="Genomic_DNA"/>
</dbReference>
<evidence type="ECO:0000313" key="10">
    <source>
        <dbReference type="Proteomes" id="UP000041254"/>
    </source>
</evidence>
<dbReference type="InterPro" id="IPR027417">
    <property type="entry name" value="P-loop_NTPase"/>
</dbReference>
<gene>
    <name evidence="9" type="ORF">Vbra_4573</name>
</gene>
<dbReference type="GO" id="GO:0005829">
    <property type="term" value="C:cytosol"/>
    <property type="evidence" value="ECO:0007669"/>
    <property type="project" value="TreeGrafter"/>
</dbReference>
<dbReference type="PANTHER" id="PTHR23117">
    <property type="entry name" value="GUANYLATE KINASE-RELATED"/>
    <property type="match status" value="1"/>
</dbReference>
<organism evidence="9 10">
    <name type="scientific">Vitrella brassicaformis (strain CCMP3155)</name>
    <dbReference type="NCBI Taxonomy" id="1169540"/>
    <lineage>
        <taxon>Eukaryota</taxon>
        <taxon>Sar</taxon>
        <taxon>Alveolata</taxon>
        <taxon>Colpodellida</taxon>
        <taxon>Vitrellaceae</taxon>
        <taxon>Vitrella</taxon>
    </lineage>
</organism>
<dbReference type="SMART" id="SM00072">
    <property type="entry name" value="GuKc"/>
    <property type="match status" value="1"/>
</dbReference>
<dbReference type="OMA" id="HFFEHVK"/>
<name>A0A0G4GQ28_VITBC</name>
<evidence type="ECO:0000256" key="2">
    <source>
        <dbReference type="ARBA" id="ARBA00012961"/>
    </source>
</evidence>
<dbReference type="Proteomes" id="UP000041254">
    <property type="component" value="Unassembled WGS sequence"/>
</dbReference>
<dbReference type="PROSITE" id="PS00856">
    <property type="entry name" value="GUANYLATE_KINASE_1"/>
    <property type="match status" value="1"/>
</dbReference>
<dbReference type="PROSITE" id="PS50052">
    <property type="entry name" value="GUANYLATE_KINASE_2"/>
    <property type="match status" value="1"/>
</dbReference>
<keyword evidence="6" id="KW-0067">ATP-binding</keyword>
<dbReference type="InParanoid" id="A0A0G4GQ28"/>
<accession>A0A0G4GQ28</accession>
<evidence type="ECO:0000259" key="8">
    <source>
        <dbReference type="PROSITE" id="PS50052"/>
    </source>
</evidence>
<evidence type="ECO:0000256" key="1">
    <source>
        <dbReference type="ARBA" id="ARBA00005790"/>
    </source>
</evidence>
<dbReference type="InterPro" id="IPR008144">
    <property type="entry name" value="Guanylate_kin-like_dom"/>
</dbReference>
<evidence type="ECO:0000256" key="5">
    <source>
        <dbReference type="ARBA" id="ARBA00022777"/>
    </source>
</evidence>
<feature type="domain" description="Guanylate kinase-like" evidence="8">
    <location>
        <begin position="35"/>
        <end position="219"/>
    </location>
</feature>
<dbReference type="InterPro" id="IPR020590">
    <property type="entry name" value="Guanylate_kinase_CS"/>
</dbReference>
<dbReference type="EC" id="2.7.4.8" evidence="2"/>
<evidence type="ECO:0000256" key="6">
    <source>
        <dbReference type="ARBA" id="ARBA00022840"/>
    </source>
</evidence>
<dbReference type="Pfam" id="PF00625">
    <property type="entry name" value="Guanylate_kin"/>
    <property type="match status" value="1"/>
</dbReference>
<dbReference type="CDD" id="cd00071">
    <property type="entry name" value="GMPK"/>
    <property type="match status" value="1"/>
</dbReference>
<dbReference type="NCBIfam" id="TIGR03263">
    <property type="entry name" value="guanyl_kin"/>
    <property type="match status" value="1"/>
</dbReference>
<evidence type="ECO:0000256" key="3">
    <source>
        <dbReference type="ARBA" id="ARBA00022679"/>
    </source>
</evidence>
<dbReference type="InterPro" id="IPR017665">
    <property type="entry name" value="Guanylate_kinase"/>
</dbReference>
<dbReference type="VEuPathDB" id="CryptoDB:Vbra_4573"/>
<dbReference type="STRING" id="1169540.A0A0G4GQ28"/>